<evidence type="ECO:0000259" key="1">
    <source>
        <dbReference type="Pfam" id="PF00668"/>
    </source>
</evidence>
<dbReference type="Pfam" id="PF00668">
    <property type="entry name" value="Condensation"/>
    <property type="match status" value="1"/>
</dbReference>
<dbReference type="SUPFAM" id="SSF52777">
    <property type="entry name" value="CoA-dependent acyltransferases"/>
    <property type="match status" value="1"/>
</dbReference>
<accession>F3FV08</accession>
<dbReference type="Gene3D" id="3.30.559.30">
    <property type="entry name" value="Nonribosomal peptide synthetase, condensation domain"/>
    <property type="match status" value="1"/>
</dbReference>
<dbReference type="GO" id="GO:0003824">
    <property type="term" value="F:catalytic activity"/>
    <property type="evidence" value="ECO:0007669"/>
    <property type="project" value="InterPro"/>
</dbReference>
<reference evidence="2 3" key="1">
    <citation type="journal article" date="2011" name="PLoS Pathog.">
        <title>Dynamic evolution of pathogenicity revealed by sequencing and comparative genomics of 19 Pseudomonas syringae isolates.</title>
        <authorList>
            <person name="Baltrus D.A."/>
            <person name="Nishimura M.T."/>
            <person name="Romanchuk A."/>
            <person name="Chang J.H."/>
            <person name="Mukhtar M.S."/>
            <person name="Cherkis K."/>
            <person name="Roach J."/>
            <person name="Grant S.R."/>
            <person name="Jones C.D."/>
            <person name="Dangl J.L."/>
        </authorList>
    </citation>
    <scope>NUCLEOTIDE SEQUENCE [LARGE SCALE GENOMIC DNA]</scope>
    <source>
        <strain evidence="3">M301072PT</strain>
    </source>
</reference>
<feature type="non-terminal residue" evidence="2">
    <location>
        <position position="152"/>
    </location>
</feature>
<organism evidence="2 3">
    <name type="scientific">Pseudomonas syringae pv. japonica str. M301072</name>
    <dbReference type="NCBI Taxonomy" id="629262"/>
    <lineage>
        <taxon>Bacteria</taxon>
        <taxon>Pseudomonadati</taxon>
        <taxon>Pseudomonadota</taxon>
        <taxon>Gammaproteobacteria</taxon>
        <taxon>Pseudomonadales</taxon>
        <taxon>Pseudomonadaceae</taxon>
        <taxon>Pseudomonas</taxon>
        <taxon>Pseudomonas syringae</taxon>
    </lineage>
</organism>
<dbReference type="InterPro" id="IPR023213">
    <property type="entry name" value="CAT-like_dom_sf"/>
</dbReference>
<evidence type="ECO:0000313" key="2">
    <source>
        <dbReference type="EMBL" id="EGH34050.1"/>
    </source>
</evidence>
<dbReference type="InterPro" id="IPR001242">
    <property type="entry name" value="Condensation_dom"/>
</dbReference>
<proteinExistence type="predicted"/>
<gene>
    <name evidence="2" type="ORF">PSYJA_36054</name>
</gene>
<sequence length="152" mass="15855">CVLDGFGRPLMGDCLGAFAGPEDRRTTLPVIADALPPSQPYRNFIAQAACVSQAEHEAYFRQLLGDVDTTTAPYGVLDVRGGDATILRSVQDLSDDLSARIHATARAQGVPTSVLFHAAWGLVVAATSGRDDGIFGTVLSGRSQGTSGANHA</sequence>
<feature type="domain" description="Condensation" evidence="1">
    <location>
        <begin position="35"/>
        <end position="144"/>
    </location>
</feature>
<dbReference type="AlphaFoldDB" id="F3FV08"/>
<comment type="caution">
    <text evidence="2">The sequence shown here is derived from an EMBL/GenBank/DDBJ whole genome shotgun (WGS) entry which is preliminary data.</text>
</comment>
<dbReference type="Proteomes" id="UP000004471">
    <property type="component" value="Unassembled WGS sequence"/>
</dbReference>
<dbReference type="EMBL" id="AEAH01002159">
    <property type="protein sequence ID" value="EGH34050.1"/>
    <property type="molecule type" value="Genomic_DNA"/>
</dbReference>
<evidence type="ECO:0000313" key="3">
    <source>
        <dbReference type="Proteomes" id="UP000004471"/>
    </source>
</evidence>
<name>F3FV08_PSESX</name>
<feature type="non-terminal residue" evidence="2">
    <location>
        <position position="1"/>
    </location>
</feature>
<dbReference type="Gene3D" id="3.30.559.10">
    <property type="entry name" value="Chloramphenicol acetyltransferase-like domain"/>
    <property type="match status" value="1"/>
</dbReference>
<protein>
    <submittedName>
        <fullName evidence="2">Amino acid adenylation</fullName>
    </submittedName>
</protein>